<keyword evidence="2" id="KW-0547">Nucleotide-binding</keyword>
<accession>A0A7J5ZY46</accession>
<dbReference type="Proteomes" id="UP000593565">
    <property type="component" value="Unassembled WGS sequence"/>
</dbReference>
<proteinExistence type="inferred from homology"/>
<evidence type="ECO:0000256" key="5">
    <source>
        <dbReference type="PROSITE-ProRule" id="PRU00283"/>
    </source>
</evidence>
<keyword evidence="3" id="KW-0067">ATP-binding</keyword>
<dbReference type="SMART" id="SM00129">
    <property type="entry name" value="KISc"/>
    <property type="match status" value="1"/>
</dbReference>
<dbReference type="PROSITE" id="PS50067">
    <property type="entry name" value="KINESIN_MOTOR_2"/>
    <property type="match status" value="1"/>
</dbReference>
<comment type="caution">
    <text evidence="7">The sequence shown here is derived from an EMBL/GenBank/DDBJ whole genome shotgun (WGS) entry which is preliminary data.</text>
</comment>
<dbReference type="GO" id="GO:0008017">
    <property type="term" value="F:microtubule binding"/>
    <property type="evidence" value="ECO:0007669"/>
    <property type="project" value="InterPro"/>
</dbReference>
<dbReference type="EMBL" id="JAAGNN010000022">
    <property type="protein sequence ID" value="KAF4074617.1"/>
    <property type="molecule type" value="Genomic_DNA"/>
</dbReference>
<feature type="domain" description="Kinesin motor" evidence="6">
    <location>
        <begin position="1"/>
        <end position="188"/>
    </location>
</feature>
<dbReference type="GO" id="GO:0005856">
    <property type="term" value="C:cytoskeleton"/>
    <property type="evidence" value="ECO:0007669"/>
    <property type="project" value="UniProtKB-SubCell"/>
</dbReference>
<dbReference type="GO" id="GO:0048731">
    <property type="term" value="P:system development"/>
    <property type="evidence" value="ECO:0007669"/>
    <property type="project" value="UniProtKB-ARBA"/>
</dbReference>
<keyword evidence="8" id="KW-1185">Reference proteome</keyword>
<dbReference type="PANTHER" id="PTHR47972">
    <property type="entry name" value="KINESIN-LIKE PROTEIN KLP-3"/>
    <property type="match status" value="1"/>
</dbReference>
<dbReference type="InterPro" id="IPR036961">
    <property type="entry name" value="Kinesin_motor_dom_sf"/>
</dbReference>
<dbReference type="GO" id="GO:0003777">
    <property type="term" value="F:microtubule motor activity"/>
    <property type="evidence" value="ECO:0007669"/>
    <property type="project" value="InterPro"/>
</dbReference>
<comment type="subcellular location">
    <subcellularLocation>
        <location evidence="1">Cytoplasm</location>
        <location evidence="1">Cytoskeleton</location>
    </subcellularLocation>
</comment>
<evidence type="ECO:0000256" key="1">
    <source>
        <dbReference type="ARBA" id="ARBA00004245"/>
    </source>
</evidence>
<dbReference type="PRINTS" id="PR00380">
    <property type="entry name" value="KINESINHEAVY"/>
</dbReference>
<dbReference type="InterPro" id="IPR027417">
    <property type="entry name" value="P-loop_NTPase"/>
</dbReference>
<dbReference type="GO" id="GO:0005524">
    <property type="term" value="F:ATP binding"/>
    <property type="evidence" value="ECO:0007669"/>
    <property type="project" value="UniProtKB-KW"/>
</dbReference>
<dbReference type="InterPro" id="IPR001752">
    <property type="entry name" value="Kinesin_motor_dom"/>
</dbReference>
<gene>
    <name evidence="7" type="ORF">AMELA_G00241380</name>
</gene>
<evidence type="ECO:0000256" key="2">
    <source>
        <dbReference type="ARBA" id="ARBA00022741"/>
    </source>
</evidence>
<dbReference type="Gene3D" id="3.40.850.10">
    <property type="entry name" value="Kinesin motor domain"/>
    <property type="match status" value="1"/>
</dbReference>
<evidence type="ECO:0000256" key="3">
    <source>
        <dbReference type="ARBA" id="ARBA00022840"/>
    </source>
</evidence>
<keyword evidence="4" id="KW-0963">Cytoplasm</keyword>
<name>A0A7J5ZY46_AMEME</name>
<reference evidence="7 8" key="1">
    <citation type="submission" date="2020-02" db="EMBL/GenBank/DDBJ databases">
        <title>A chromosome-scale genome assembly of the black bullhead catfish (Ameiurus melas).</title>
        <authorList>
            <person name="Wen M."/>
            <person name="Zham M."/>
            <person name="Cabau C."/>
            <person name="Klopp C."/>
            <person name="Donnadieu C."/>
            <person name="Roques C."/>
            <person name="Bouchez O."/>
            <person name="Lampietro C."/>
            <person name="Jouanno E."/>
            <person name="Herpin A."/>
            <person name="Louis A."/>
            <person name="Berthelot C."/>
            <person name="Parey E."/>
            <person name="Roest-Crollius H."/>
            <person name="Braasch I."/>
            <person name="Postlethwait J."/>
            <person name="Robinson-Rechavi M."/>
            <person name="Echchiki A."/>
            <person name="Begum T."/>
            <person name="Montfort J."/>
            <person name="Schartl M."/>
            <person name="Bobe J."/>
            <person name="Guiguen Y."/>
        </authorList>
    </citation>
    <scope>NUCLEOTIDE SEQUENCE [LARGE SCALE GENOMIC DNA]</scope>
    <source>
        <strain evidence="7">M_S1</strain>
        <tissue evidence="7">Blood</tissue>
    </source>
</reference>
<dbReference type="PANTHER" id="PTHR47972:SF16">
    <property type="entry name" value="KINESIN-LIKE PROTEIN"/>
    <property type="match status" value="1"/>
</dbReference>
<evidence type="ECO:0000313" key="8">
    <source>
        <dbReference type="Proteomes" id="UP000593565"/>
    </source>
</evidence>
<comment type="caution">
    <text evidence="5">Lacks conserved residue(s) required for the propagation of feature annotation.</text>
</comment>
<dbReference type="InterPro" id="IPR019821">
    <property type="entry name" value="Kinesin_motor_CS"/>
</dbReference>
<dbReference type="PROSITE" id="PS00411">
    <property type="entry name" value="KINESIN_MOTOR_1"/>
    <property type="match status" value="1"/>
</dbReference>
<dbReference type="Pfam" id="PF00225">
    <property type="entry name" value="Kinesin"/>
    <property type="match status" value="1"/>
</dbReference>
<dbReference type="InterPro" id="IPR027640">
    <property type="entry name" value="Kinesin-like_fam"/>
</dbReference>
<dbReference type="GO" id="GO:0007018">
    <property type="term" value="P:microtubule-based movement"/>
    <property type="evidence" value="ECO:0007669"/>
    <property type="project" value="InterPro"/>
</dbReference>
<keyword evidence="4" id="KW-0206">Cytoskeleton</keyword>
<comment type="similarity">
    <text evidence="5">Belongs to the TRAFAC class myosin-kinesin ATPase superfamily. Kinesin family.</text>
</comment>
<dbReference type="AlphaFoldDB" id="A0A7J5ZY46"/>
<evidence type="ECO:0000259" key="6">
    <source>
        <dbReference type="PROSITE" id="PS50067"/>
    </source>
</evidence>
<evidence type="ECO:0000256" key="4">
    <source>
        <dbReference type="ARBA" id="ARBA00023212"/>
    </source>
</evidence>
<organism evidence="7 8">
    <name type="scientific">Ameiurus melas</name>
    <name type="common">Black bullhead</name>
    <name type="synonym">Silurus melas</name>
    <dbReference type="NCBI Taxonomy" id="219545"/>
    <lineage>
        <taxon>Eukaryota</taxon>
        <taxon>Metazoa</taxon>
        <taxon>Chordata</taxon>
        <taxon>Craniata</taxon>
        <taxon>Vertebrata</taxon>
        <taxon>Euteleostomi</taxon>
        <taxon>Actinopterygii</taxon>
        <taxon>Neopterygii</taxon>
        <taxon>Teleostei</taxon>
        <taxon>Ostariophysi</taxon>
        <taxon>Siluriformes</taxon>
        <taxon>Ictaluridae</taxon>
        <taxon>Ameiurus</taxon>
    </lineage>
</organism>
<dbReference type="SUPFAM" id="SSF52540">
    <property type="entry name" value="P-loop containing nucleoside triphosphate hydrolases"/>
    <property type="match status" value="1"/>
</dbReference>
<protein>
    <recommendedName>
        <fullName evidence="6">Kinesin motor domain-containing protein</fullName>
    </recommendedName>
</protein>
<evidence type="ECO:0000313" key="7">
    <source>
        <dbReference type="EMBL" id="KAF4074617.1"/>
    </source>
</evidence>
<sequence>MLELYNDRLQDLFVSPAEALSKRIEIKKDKKGLVFAQGAEAKEATSAGELFALFELGSANRHIAATKMNIESSRSHLIISIMLESRNLANGSMTFGKLNLVDLAGSERAAKTGAKDDQLKEANSINKSLSALGDVISALAMEQAHVPYRNNKLTQLMQDSLGGNAKTLMFLNISPSDCNLDETLTSLM</sequence>